<keyword evidence="1" id="KW-0472">Membrane</keyword>
<protein>
    <recommendedName>
        <fullName evidence="2">DUF4220 domain-containing protein</fullName>
    </recommendedName>
</protein>
<dbReference type="AlphaFoldDB" id="A0AAV5K059"/>
<evidence type="ECO:0000256" key="1">
    <source>
        <dbReference type="SAM" id="Phobius"/>
    </source>
</evidence>
<gene>
    <name evidence="3" type="ORF">SLEP1_g27129</name>
</gene>
<keyword evidence="1" id="KW-1133">Transmembrane helix</keyword>
<proteinExistence type="predicted"/>
<accession>A0AAV5K059</accession>
<dbReference type="InterPro" id="IPR025315">
    <property type="entry name" value="DUF4220"/>
</dbReference>
<keyword evidence="1" id="KW-0812">Transmembrane</keyword>
<comment type="caution">
    <text evidence="3">The sequence shown here is derived from an EMBL/GenBank/DDBJ whole genome shotgun (WGS) entry which is preliminary data.</text>
</comment>
<keyword evidence="4" id="KW-1185">Reference proteome</keyword>
<dbReference type="EMBL" id="BPVZ01000045">
    <property type="protein sequence ID" value="GKV16496.1"/>
    <property type="molecule type" value="Genomic_DNA"/>
</dbReference>
<dbReference type="Pfam" id="PF13968">
    <property type="entry name" value="DUF4220"/>
    <property type="match status" value="1"/>
</dbReference>
<reference evidence="3 4" key="1">
    <citation type="journal article" date="2021" name="Commun. Biol.">
        <title>The genome of Shorea leprosula (Dipterocarpaceae) highlights the ecological relevance of drought in aseasonal tropical rainforests.</title>
        <authorList>
            <person name="Ng K.K.S."/>
            <person name="Kobayashi M.J."/>
            <person name="Fawcett J.A."/>
            <person name="Hatakeyama M."/>
            <person name="Paape T."/>
            <person name="Ng C.H."/>
            <person name="Ang C.C."/>
            <person name="Tnah L.H."/>
            <person name="Lee C.T."/>
            <person name="Nishiyama T."/>
            <person name="Sese J."/>
            <person name="O'Brien M.J."/>
            <person name="Copetti D."/>
            <person name="Mohd Noor M.I."/>
            <person name="Ong R.C."/>
            <person name="Putra M."/>
            <person name="Sireger I.Z."/>
            <person name="Indrioko S."/>
            <person name="Kosugi Y."/>
            <person name="Izuno A."/>
            <person name="Isagi Y."/>
            <person name="Lee S.L."/>
            <person name="Shimizu K.K."/>
        </authorList>
    </citation>
    <scope>NUCLEOTIDE SEQUENCE [LARGE SCALE GENOMIC DNA]</scope>
    <source>
        <strain evidence="3">214</strain>
    </source>
</reference>
<feature type="transmembrane region" description="Helical" evidence="1">
    <location>
        <begin position="76"/>
        <end position="101"/>
    </location>
</feature>
<feature type="domain" description="DUF4220" evidence="2">
    <location>
        <begin position="4"/>
        <end position="76"/>
    </location>
</feature>
<feature type="transmembrane region" description="Helical" evidence="1">
    <location>
        <begin position="34"/>
        <end position="56"/>
    </location>
</feature>
<name>A0AAV5K059_9ROSI</name>
<evidence type="ECO:0000259" key="2">
    <source>
        <dbReference type="Pfam" id="PF13968"/>
    </source>
</evidence>
<evidence type="ECO:0000313" key="3">
    <source>
        <dbReference type="EMBL" id="GKV16496.1"/>
    </source>
</evidence>
<dbReference type="Proteomes" id="UP001054252">
    <property type="component" value="Unassembled WGS sequence"/>
</dbReference>
<sequence length="125" mass="13849">MDSSAKDALRKMEIELSLLYEVLHTKFPVVISKIGYICCGLNFGCILGAMLSFSLVKKHYELEAFDACLTPGLLIGPWHCISFLLYYLFPPIGFLLLTSIIMDPTDSLMMMVSSTGEGGLKQFPS</sequence>
<organism evidence="3 4">
    <name type="scientific">Rubroshorea leprosula</name>
    <dbReference type="NCBI Taxonomy" id="152421"/>
    <lineage>
        <taxon>Eukaryota</taxon>
        <taxon>Viridiplantae</taxon>
        <taxon>Streptophyta</taxon>
        <taxon>Embryophyta</taxon>
        <taxon>Tracheophyta</taxon>
        <taxon>Spermatophyta</taxon>
        <taxon>Magnoliopsida</taxon>
        <taxon>eudicotyledons</taxon>
        <taxon>Gunneridae</taxon>
        <taxon>Pentapetalae</taxon>
        <taxon>rosids</taxon>
        <taxon>malvids</taxon>
        <taxon>Malvales</taxon>
        <taxon>Dipterocarpaceae</taxon>
        <taxon>Rubroshorea</taxon>
    </lineage>
</organism>
<evidence type="ECO:0000313" key="4">
    <source>
        <dbReference type="Proteomes" id="UP001054252"/>
    </source>
</evidence>